<evidence type="ECO:0000313" key="5">
    <source>
        <dbReference type="Proteomes" id="UP001172673"/>
    </source>
</evidence>
<dbReference type="PANTHER" id="PTHR47425:SF3">
    <property type="entry name" value="ZN(II)2CYS6 TRANSCRIPTION FACTOR (EUROFUNG)"/>
    <property type="match status" value="1"/>
</dbReference>
<dbReference type="InterPro" id="IPR007219">
    <property type="entry name" value="XnlR_reg_dom"/>
</dbReference>
<keyword evidence="5" id="KW-1185">Reference proteome</keyword>
<dbReference type="GO" id="GO:0006351">
    <property type="term" value="P:DNA-templated transcription"/>
    <property type="evidence" value="ECO:0007669"/>
    <property type="project" value="InterPro"/>
</dbReference>
<dbReference type="CDD" id="cd12148">
    <property type="entry name" value="fungal_TF_MHR"/>
    <property type="match status" value="1"/>
</dbReference>
<dbReference type="AlphaFoldDB" id="A0AA38XJK6"/>
<evidence type="ECO:0000256" key="1">
    <source>
        <dbReference type="ARBA" id="ARBA00023242"/>
    </source>
</evidence>
<feature type="region of interest" description="Disordered" evidence="2">
    <location>
        <begin position="533"/>
        <end position="553"/>
    </location>
</feature>
<organism evidence="4 5">
    <name type="scientific">Cladophialophora chaetospira</name>
    <dbReference type="NCBI Taxonomy" id="386627"/>
    <lineage>
        <taxon>Eukaryota</taxon>
        <taxon>Fungi</taxon>
        <taxon>Dikarya</taxon>
        <taxon>Ascomycota</taxon>
        <taxon>Pezizomycotina</taxon>
        <taxon>Eurotiomycetes</taxon>
        <taxon>Chaetothyriomycetidae</taxon>
        <taxon>Chaetothyriales</taxon>
        <taxon>Herpotrichiellaceae</taxon>
        <taxon>Cladophialophora</taxon>
    </lineage>
</organism>
<protein>
    <recommendedName>
        <fullName evidence="3">Xylanolytic transcriptional activator regulatory domain-containing protein</fullName>
    </recommendedName>
</protein>
<dbReference type="GO" id="GO:0008270">
    <property type="term" value="F:zinc ion binding"/>
    <property type="evidence" value="ECO:0007669"/>
    <property type="project" value="InterPro"/>
</dbReference>
<dbReference type="PANTHER" id="PTHR47425">
    <property type="entry name" value="FARB-RELATED"/>
    <property type="match status" value="1"/>
</dbReference>
<proteinExistence type="predicted"/>
<dbReference type="EMBL" id="JAPDRK010000003">
    <property type="protein sequence ID" value="KAJ9614614.1"/>
    <property type="molecule type" value="Genomic_DNA"/>
</dbReference>
<evidence type="ECO:0000256" key="2">
    <source>
        <dbReference type="SAM" id="MobiDB-lite"/>
    </source>
</evidence>
<dbReference type="InterPro" id="IPR052761">
    <property type="entry name" value="Fungal_Detox/Toxin_TFs"/>
</dbReference>
<feature type="region of interest" description="Disordered" evidence="2">
    <location>
        <begin position="1"/>
        <end position="21"/>
    </location>
</feature>
<sequence>MPRCEEETPSSVSPTPMPPVIEPVETLYPTPGMQRNLDTTPTSERLVAHDLEYLHSPPQTNTSPSNFLAQCEEVQAGSEPPGWISPLRTGLDEDMLWLLRKKKALSVPPQPLRDHLLRAYVQYVHPFLPLLDLEDLMQAFEMKGEARISLVLFQAIMFAGTAFVDMVHLESEGFRTHKEARRAYYERVRLLFDADIELEPIILIQVLLLLTYWFDKIEDTKSRCYWMRLAWSFANDRGLAHPDVLALLPAQQQIFRRRLWWCCFMRDQLISFSERRGSSLMIDEEDFPPLLTADFDCSADPSVLRRFSLSQNEMPSRMLSELCVAKVKLCILVRRLLCSQYELKVHQRLTSTEPTMLFLPRATDSAATEHTDRARELFEWSTNFFATIRPGTSQQQERVNELETVHIAMLEMLYWTVVGMVHRAQLAVKTSTMSRERSLKILREAAERTTVIAQELEEQDLLRFQPPISVTALFGSAMQHLKDLVSGVPARRSLAQQHLAQSLTSLRRLQEVWFSADNVVNFLATIPTTRSATRNLPPIQRPRSASPHNIDISCPPPPIRVAGGVSARTNACPTMMAEADLTLSRPDMLHKSTTGSPNCIGSQTPGDGNYEDLSFELDAMYNVSLSNDFDFAQFDVINWTNILQI</sequence>
<keyword evidence="1" id="KW-0539">Nucleus</keyword>
<dbReference type="Proteomes" id="UP001172673">
    <property type="component" value="Unassembled WGS sequence"/>
</dbReference>
<comment type="caution">
    <text evidence="4">The sequence shown here is derived from an EMBL/GenBank/DDBJ whole genome shotgun (WGS) entry which is preliminary data.</text>
</comment>
<feature type="domain" description="Xylanolytic transcriptional activator regulatory" evidence="3">
    <location>
        <begin position="118"/>
        <end position="352"/>
    </location>
</feature>
<gene>
    <name evidence="4" type="ORF">H2200_002751</name>
</gene>
<name>A0AA38XJK6_9EURO</name>
<dbReference type="Pfam" id="PF04082">
    <property type="entry name" value="Fungal_trans"/>
    <property type="match status" value="1"/>
</dbReference>
<accession>A0AA38XJK6</accession>
<evidence type="ECO:0000313" key="4">
    <source>
        <dbReference type="EMBL" id="KAJ9614614.1"/>
    </source>
</evidence>
<dbReference type="GO" id="GO:0003677">
    <property type="term" value="F:DNA binding"/>
    <property type="evidence" value="ECO:0007669"/>
    <property type="project" value="InterPro"/>
</dbReference>
<evidence type="ECO:0000259" key="3">
    <source>
        <dbReference type="Pfam" id="PF04082"/>
    </source>
</evidence>
<reference evidence="4" key="1">
    <citation type="submission" date="2022-10" db="EMBL/GenBank/DDBJ databases">
        <title>Culturing micro-colonial fungi from biological soil crusts in the Mojave desert and describing Neophaeococcomyces mojavensis, and introducing the new genera and species Taxawa tesnikishii.</title>
        <authorList>
            <person name="Kurbessoian T."/>
            <person name="Stajich J.E."/>
        </authorList>
    </citation>
    <scope>NUCLEOTIDE SEQUENCE</scope>
    <source>
        <strain evidence="4">TK_41</strain>
    </source>
</reference>